<dbReference type="RefSeq" id="WP_284485552.1">
    <property type="nucleotide sequence ID" value="NZ_JASNJE010000011.1"/>
</dbReference>
<protein>
    <submittedName>
        <fullName evidence="1">Uncharacterized protein</fullName>
    </submittedName>
</protein>
<organism evidence="1 2">
    <name type="scientific">Sedimentitalea xiamensis</name>
    <dbReference type="NCBI Taxonomy" id="3050037"/>
    <lineage>
        <taxon>Bacteria</taxon>
        <taxon>Pseudomonadati</taxon>
        <taxon>Pseudomonadota</taxon>
        <taxon>Alphaproteobacteria</taxon>
        <taxon>Rhodobacterales</taxon>
        <taxon>Paracoccaceae</taxon>
        <taxon>Sedimentitalea</taxon>
    </lineage>
</organism>
<proteinExistence type="predicted"/>
<name>A0ABT7FEQ7_9RHOB</name>
<accession>A0ABT7FEQ7</accession>
<evidence type="ECO:0000313" key="1">
    <source>
        <dbReference type="EMBL" id="MDK3073612.1"/>
    </source>
</evidence>
<dbReference type="EMBL" id="JASNJE010000011">
    <property type="protein sequence ID" value="MDK3073612.1"/>
    <property type="molecule type" value="Genomic_DNA"/>
</dbReference>
<sequence length="198" mass="23414">MTFSKSQRERFRENLILLSPPAIVLEKFDYLCYLCDERQFEDRLEDLLKDACRMANWTVPWEPEGVRLTFKAKVLDHDHPEFKKDVGGENTPGEEQCYRRGFVHGFVAAKQKVEPLTDAISLLEPMEREIWRWRAAELHDRSALFRESIEEPDYPCKIRSTLRRSGLSPKKTFRCIGTRQQKMCDLWHICKRWSGFTG</sequence>
<reference evidence="1 2" key="1">
    <citation type="submission" date="2023-05" db="EMBL/GenBank/DDBJ databases">
        <title>Sedimentitalea sp. nov. JM2-8.</title>
        <authorList>
            <person name="Huang J."/>
        </authorList>
    </citation>
    <scope>NUCLEOTIDE SEQUENCE [LARGE SCALE GENOMIC DNA]</scope>
    <source>
        <strain evidence="1 2">JM2-8</strain>
    </source>
</reference>
<dbReference type="Proteomes" id="UP001227126">
    <property type="component" value="Unassembled WGS sequence"/>
</dbReference>
<evidence type="ECO:0000313" key="2">
    <source>
        <dbReference type="Proteomes" id="UP001227126"/>
    </source>
</evidence>
<comment type="caution">
    <text evidence="1">The sequence shown here is derived from an EMBL/GenBank/DDBJ whole genome shotgun (WGS) entry which is preliminary data.</text>
</comment>
<gene>
    <name evidence="1" type="ORF">QO034_10860</name>
</gene>
<keyword evidence="2" id="KW-1185">Reference proteome</keyword>